<dbReference type="InterPro" id="IPR000182">
    <property type="entry name" value="GNAT_dom"/>
</dbReference>
<dbReference type="Gene3D" id="3.40.630.30">
    <property type="match status" value="1"/>
</dbReference>
<dbReference type="EC" id="2.3.1.-" evidence="2"/>
<keyword evidence="2" id="KW-0808">Transferase</keyword>
<dbReference type="GO" id="GO:0016746">
    <property type="term" value="F:acyltransferase activity"/>
    <property type="evidence" value="ECO:0007669"/>
    <property type="project" value="UniProtKB-KW"/>
</dbReference>
<dbReference type="InterPro" id="IPR016181">
    <property type="entry name" value="Acyl_CoA_acyltransferase"/>
</dbReference>
<keyword evidence="3" id="KW-1185">Reference proteome</keyword>
<reference evidence="3" key="1">
    <citation type="journal article" date="2019" name="Int. J. Syst. Evol. Microbiol.">
        <title>The Global Catalogue of Microorganisms (GCM) 10K type strain sequencing project: providing services to taxonomists for standard genome sequencing and annotation.</title>
        <authorList>
            <consortium name="The Broad Institute Genomics Platform"/>
            <consortium name="The Broad Institute Genome Sequencing Center for Infectious Disease"/>
            <person name="Wu L."/>
            <person name="Ma J."/>
        </authorList>
    </citation>
    <scope>NUCLEOTIDE SEQUENCE [LARGE SCALE GENOMIC DNA]</scope>
    <source>
        <strain evidence="3">KACC 13778</strain>
    </source>
</reference>
<evidence type="ECO:0000313" key="3">
    <source>
        <dbReference type="Proteomes" id="UP001595956"/>
    </source>
</evidence>
<sequence length="185" mass="19684">MEDAGVDSLPTYAVRLARVGEEVAIGDVCRRGFAWSSQGLLSPASIERQAQAYYAPARVRHEISTAGDSPQWQGYVVAVTERDEVLGAAGGGVGGGVGGEVGNVYVLYLEPALRGRGIGTALLDFVTAQQRSVGAAEQWVSVTEGNERGIPFYRARGFTLVDRVPYVVAGDGTVEAHSLRMRRSI</sequence>
<protein>
    <submittedName>
        <fullName evidence="2">GNAT family N-acetyltransferase</fullName>
        <ecNumber evidence="2">2.3.1.-</ecNumber>
    </submittedName>
</protein>
<dbReference type="SUPFAM" id="SSF55729">
    <property type="entry name" value="Acyl-CoA N-acyltransferases (Nat)"/>
    <property type="match status" value="1"/>
</dbReference>
<dbReference type="RefSeq" id="WP_345180419.1">
    <property type="nucleotide sequence ID" value="NZ_BAABFQ010000007.1"/>
</dbReference>
<name>A0ABW0N2I2_9ACTN</name>
<evidence type="ECO:0000259" key="1">
    <source>
        <dbReference type="PROSITE" id="PS51186"/>
    </source>
</evidence>
<proteinExistence type="predicted"/>
<evidence type="ECO:0000313" key="2">
    <source>
        <dbReference type="EMBL" id="MFC5494361.1"/>
    </source>
</evidence>
<accession>A0ABW0N2I2</accession>
<keyword evidence="2" id="KW-0012">Acyltransferase</keyword>
<comment type="caution">
    <text evidence="2">The sequence shown here is derived from an EMBL/GenBank/DDBJ whole genome shotgun (WGS) entry which is preliminary data.</text>
</comment>
<feature type="domain" description="N-acetyltransferase" evidence="1">
    <location>
        <begin position="12"/>
        <end position="185"/>
    </location>
</feature>
<gene>
    <name evidence="2" type="ORF">ACFPKY_14695</name>
</gene>
<dbReference type="EMBL" id="JBHSMD010000004">
    <property type="protein sequence ID" value="MFC5494361.1"/>
    <property type="molecule type" value="Genomic_DNA"/>
</dbReference>
<dbReference type="PROSITE" id="PS51186">
    <property type="entry name" value="GNAT"/>
    <property type="match status" value="1"/>
</dbReference>
<dbReference type="Proteomes" id="UP001595956">
    <property type="component" value="Unassembled WGS sequence"/>
</dbReference>
<organism evidence="2 3">
    <name type="scientific">Nocardioides caricicola</name>
    <dbReference type="NCBI Taxonomy" id="634770"/>
    <lineage>
        <taxon>Bacteria</taxon>
        <taxon>Bacillati</taxon>
        <taxon>Actinomycetota</taxon>
        <taxon>Actinomycetes</taxon>
        <taxon>Propionibacteriales</taxon>
        <taxon>Nocardioidaceae</taxon>
        <taxon>Nocardioides</taxon>
    </lineage>
</organism>
<dbReference type="Pfam" id="PF00583">
    <property type="entry name" value="Acetyltransf_1"/>
    <property type="match status" value="1"/>
</dbReference>